<comment type="caution">
    <text evidence="1">The sequence shown here is derived from an EMBL/GenBank/DDBJ whole genome shotgun (WGS) entry which is preliminary data.</text>
</comment>
<keyword evidence="2" id="KW-1185">Reference proteome</keyword>
<dbReference type="EMBL" id="JASPKY010000139">
    <property type="protein sequence ID" value="KAK9730992.1"/>
    <property type="molecule type" value="Genomic_DNA"/>
</dbReference>
<sequence length="120" mass="13221">MAPLSTYYAKETRKWRRDHPGRCVTVNQIGKLFGTAFMKAASVQTAVSGSRKTGLYPFNLNIFDNWMFAPAETTERSVVHQNTYVTLSSPTRSYSPIPNVTIPNQTISTSSLAAKPSSSS</sequence>
<reference evidence="1 2" key="1">
    <citation type="journal article" date="2024" name="BMC Genomics">
        <title>De novo assembly and annotation of Popillia japonica's genome with initial clues to its potential as an invasive pest.</title>
        <authorList>
            <person name="Cucini C."/>
            <person name="Boschi S."/>
            <person name="Funari R."/>
            <person name="Cardaioli E."/>
            <person name="Iannotti N."/>
            <person name="Marturano G."/>
            <person name="Paoli F."/>
            <person name="Bruttini M."/>
            <person name="Carapelli A."/>
            <person name="Frati F."/>
            <person name="Nardi F."/>
        </authorList>
    </citation>
    <scope>NUCLEOTIDE SEQUENCE [LARGE SCALE GENOMIC DNA]</scope>
    <source>
        <strain evidence="1">DMR45628</strain>
    </source>
</reference>
<gene>
    <name evidence="1" type="ORF">QE152_g14034</name>
</gene>
<evidence type="ECO:0000313" key="1">
    <source>
        <dbReference type="EMBL" id="KAK9730992.1"/>
    </source>
</evidence>
<organism evidence="1 2">
    <name type="scientific">Popillia japonica</name>
    <name type="common">Japanese beetle</name>
    <dbReference type="NCBI Taxonomy" id="7064"/>
    <lineage>
        <taxon>Eukaryota</taxon>
        <taxon>Metazoa</taxon>
        <taxon>Ecdysozoa</taxon>
        <taxon>Arthropoda</taxon>
        <taxon>Hexapoda</taxon>
        <taxon>Insecta</taxon>
        <taxon>Pterygota</taxon>
        <taxon>Neoptera</taxon>
        <taxon>Endopterygota</taxon>
        <taxon>Coleoptera</taxon>
        <taxon>Polyphaga</taxon>
        <taxon>Scarabaeiformia</taxon>
        <taxon>Scarabaeidae</taxon>
        <taxon>Rutelinae</taxon>
        <taxon>Popillia</taxon>
    </lineage>
</organism>
<evidence type="ECO:0000313" key="2">
    <source>
        <dbReference type="Proteomes" id="UP001458880"/>
    </source>
</evidence>
<dbReference type="Proteomes" id="UP001458880">
    <property type="component" value="Unassembled WGS sequence"/>
</dbReference>
<dbReference type="AlphaFoldDB" id="A0AAW1LBA9"/>
<protein>
    <submittedName>
        <fullName evidence="1">Uncharacterized protein</fullName>
    </submittedName>
</protein>
<accession>A0AAW1LBA9</accession>
<name>A0AAW1LBA9_POPJA</name>
<proteinExistence type="predicted"/>